<accession>A0ABP0JK29</accession>
<evidence type="ECO:0000256" key="1">
    <source>
        <dbReference type="SAM" id="MobiDB-lite"/>
    </source>
</evidence>
<protein>
    <submittedName>
        <fullName evidence="2">Uncharacterized protein</fullName>
    </submittedName>
</protein>
<evidence type="ECO:0000313" key="2">
    <source>
        <dbReference type="EMBL" id="CAK9014704.1"/>
    </source>
</evidence>
<comment type="caution">
    <text evidence="2">The sequence shown here is derived from an EMBL/GenBank/DDBJ whole genome shotgun (WGS) entry which is preliminary data.</text>
</comment>
<gene>
    <name evidence="2" type="ORF">CCMP2556_LOCUS11802</name>
</gene>
<reference evidence="2 3" key="1">
    <citation type="submission" date="2024-02" db="EMBL/GenBank/DDBJ databases">
        <authorList>
            <person name="Chen Y."/>
            <person name="Shah S."/>
            <person name="Dougan E. K."/>
            <person name="Thang M."/>
            <person name="Chan C."/>
        </authorList>
    </citation>
    <scope>NUCLEOTIDE SEQUENCE [LARGE SCALE GENOMIC DNA]</scope>
</reference>
<proteinExistence type="predicted"/>
<sequence>MSGDTSSDSPDELSAYSDRQLWKRLPRKFRAELGEAGGTQPRDEVLAFLTDTRSELGQLMERFSGPVDSAAHRALPVQGLQDTVSWLRKQSGAKRRCDLRVSHRATTRSDQSRAAREAAELLRWRSELADLIAEAKLPLAMQACNCREPDKIISSAPGGMRASTIKARVREWRKLRAYSLGVAGIAWPPNLGIVPDYLQERVAEPCARTVPHSILAAFSFMEKAGGVAVRDRVSGEQVLRNFVDQSTMDLEGGAPPEAGALELLVARGLAFFKLLKLWTAARSHDLSGLNPVSLRWTPHGLVGCLERTKTTGPGKRVRHLPVFVSKSAFVMAPSWLSIGLDVWRHADMNFDRDYFLPLPPSDWEVEEAFKFWTEHSERNWLVSLLAVLGVPPNERNFIGRWNITTSADEYLRTSQQVLVTLQEKVVASLGGEDRWGLRESGIDELIQSIVEKGGSVELAAQQRKVLWLDPKFAGGLGLEPTFPDPAEAAVAPPEECQDTDECCSPSPFFVTIVGSQRLRRLHRRNGCGVSMVDVQCSEDVWTLRGLLYDLACKHCWRAGENITVSEAEEGDDSEQLQMIDRHMFMGPKGFDALISFAGLDETSAGVRAALKQFGLDVETSLAIRKEVALLVGVWESAKTQRAMQVKQKLDANASGQARLIQTTEYAAMRSAVEAMQGSLRDKEAPSKSLVASKLEQLAHQLRRICGKPPPLKILQWKLAELRLRHRRLGLAWAFVKSRHANRAWINASIVDDFRKLSDHVLGSTVAGLRTSVGVGPSWSLVLTYELELRKSAYRYVRDNVCADIGTALAKDLGPATPSPVVGSSQAQSGDNFGSMDEEAARDEAEYEEGGAGIHLQGVRGQGPPLFCNFNGKRKTFTDGFGLCSPGRWSPEMRQDNCDNPNLNFHYLLGRRLLRHLQHCLDVRKIGFLLASGKVTSCPFTDDLLQSGREIIFAELRKANCKAPIEEQAEGQPFYLCALEAILDLAGDPDAAAYHSGTNSFAEGVRLGVDCTLPCVPALFTAKQHWRCYEHIQEEAGVRENYITAKERRDVVQKQFESEAELGAMEETNSAQAEKNLGKITIASLGALEKSDGSFRVIHDATHGLPQQRQSLDWSLDHSDLRQCRWFAECLDHQGASWVFAAGESYRSIASLELLATLAAVLLFEPGGGDGVAGCFSAGTDNKGNSHAVSRCMTTKFPLCVFNMELAVQLQKRGAELHLHWLPRLQNVEADQLTNGDFSGFADSKRLRFKLNEFRGEVLAEALEFGIDLYEEVKSAKARKDRNHPAKKARKGECLPDTDPW</sequence>
<feature type="region of interest" description="Disordered" evidence="1">
    <location>
        <begin position="1275"/>
        <end position="1300"/>
    </location>
</feature>
<feature type="region of interest" description="Disordered" evidence="1">
    <location>
        <begin position="815"/>
        <end position="846"/>
    </location>
</feature>
<feature type="compositionally biased region" description="Acidic residues" evidence="1">
    <location>
        <begin position="835"/>
        <end position="846"/>
    </location>
</feature>
<evidence type="ECO:0000313" key="3">
    <source>
        <dbReference type="Proteomes" id="UP001642484"/>
    </source>
</evidence>
<dbReference type="EMBL" id="CAXAMN010005592">
    <property type="protein sequence ID" value="CAK9014704.1"/>
    <property type="molecule type" value="Genomic_DNA"/>
</dbReference>
<feature type="compositionally biased region" description="Polar residues" evidence="1">
    <location>
        <begin position="821"/>
        <end position="831"/>
    </location>
</feature>
<organism evidence="2 3">
    <name type="scientific">Durusdinium trenchii</name>
    <dbReference type="NCBI Taxonomy" id="1381693"/>
    <lineage>
        <taxon>Eukaryota</taxon>
        <taxon>Sar</taxon>
        <taxon>Alveolata</taxon>
        <taxon>Dinophyceae</taxon>
        <taxon>Suessiales</taxon>
        <taxon>Symbiodiniaceae</taxon>
        <taxon>Durusdinium</taxon>
    </lineage>
</organism>
<keyword evidence="3" id="KW-1185">Reference proteome</keyword>
<feature type="compositionally biased region" description="Basic residues" evidence="1">
    <location>
        <begin position="1275"/>
        <end position="1289"/>
    </location>
</feature>
<dbReference type="Proteomes" id="UP001642484">
    <property type="component" value="Unassembled WGS sequence"/>
</dbReference>
<name>A0ABP0JK29_9DINO</name>